<dbReference type="PANTHER" id="PTHR42709">
    <property type="entry name" value="ALKALINE PHOSPHATASE LIKE PROTEIN"/>
    <property type="match status" value="1"/>
</dbReference>
<keyword evidence="1" id="KW-0472">Membrane</keyword>
<feature type="domain" description="VTT" evidence="2">
    <location>
        <begin position="26"/>
        <end position="130"/>
    </location>
</feature>
<dbReference type="Proteomes" id="UP000615755">
    <property type="component" value="Unassembled WGS sequence"/>
</dbReference>
<dbReference type="RefSeq" id="WP_192506195.1">
    <property type="nucleotide sequence ID" value="NZ_AQGV01000010.1"/>
</dbReference>
<accession>A0ABR9E7B0</accession>
<comment type="caution">
    <text evidence="3">The sequence shown here is derived from an EMBL/GenBank/DDBJ whole genome shotgun (WGS) entry which is preliminary data.</text>
</comment>
<feature type="transmembrane region" description="Helical" evidence="1">
    <location>
        <begin position="115"/>
        <end position="138"/>
    </location>
</feature>
<name>A0ABR9E7B0_9GAMM</name>
<gene>
    <name evidence="3" type="ORF">PAUR_a3734</name>
</gene>
<feature type="transmembrane region" description="Helical" evidence="1">
    <location>
        <begin position="87"/>
        <end position="109"/>
    </location>
</feature>
<dbReference type="PANTHER" id="PTHR42709:SF4">
    <property type="entry name" value="INNER MEMBRANE PROTEIN YQAA"/>
    <property type="match status" value="1"/>
</dbReference>
<feature type="transmembrane region" description="Helical" evidence="1">
    <location>
        <begin position="37"/>
        <end position="57"/>
    </location>
</feature>
<protein>
    <recommendedName>
        <fullName evidence="2">VTT domain-containing protein</fullName>
    </recommendedName>
</protein>
<dbReference type="EMBL" id="AQGV01000010">
    <property type="protein sequence ID" value="MBE0366682.1"/>
    <property type="molecule type" value="Genomic_DNA"/>
</dbReference>
<dbReference type="InterPro" id="IPR032816">
    <property type="entry name" value="VTT_dom"/>
</dbReference>
<keyword evidence="1" id="KW-0812">Transmembrane</keyword>
<reference evidence="3 4" key="1">
    <citation type="submission" date="2015-03" db="EMBL/GenBank/DDBJ databases">
        <title>Genome sequence of Pseudoalteromonas aurantia.</title>
        <authorList>
            <person name="Xie B.-B."/>
            <person name="Rong J.-C."/>
            <person name="Qin Q.-L."/>
            <person name="Zhang Y.-Z."/>
        </authorList>
    </citation>
    <scope>NUCLEOTIDE SEQUENCE [LARGE SCALE GENOMIC DNA]</scope>
    <source>
        <strain evidence="3 4">208</strain>
    </source>
</reference>
<evidence type="ECO:0000259" key="2">
    <source>
        <dbReference type="Pfam" id="PF09335"/>
    </source>
</evidence>
<dbReference type="Pfam" id="PF09335">
    <property type="entry name" value="VTT_dom"/>
    <property type="match status" value="1"/>
</dbReference>
<evidence type="ECO:0000313" key="4">
    <source>
        <dbReference type="Proteomes" id="UP000615755"/>
    </source>
</evidence>
<keyword evidence="1" id="KW-1133">Transmembrane helix</keyword>
<sequence>MLEFFGLFFSALSSATLLPGTSEVVLSSMAIGSSSIWLLWCVATFGNVLGSCINYWLGKNITHYRDKAWFPVSEEQTKRAEQLFNRYGVWSLCLAWVPIIGDPLTLIAGLCKLRFWVFVIIVGLSKGARYGFVLLGVVNIERLI</sequence>
<dbReference type="InterPro" id="IPR051311">
    <property type="entry name" value="DedA_domain"/>
</dbReference>
<proteinExistence type="predicted"/>
<evidence type="ECO:0000256" key="1">
    <source>
        <dbReference type="SAM" id="Phobius"/>
    </source>
</evidence>
<evidence type="ECO:0000313" key="3">
    <source>
        <dbReference type="EMBL" id="MBE0366682.1"/>
    </source>
</evidence>
<organism evidence="3 4">
    <name type="scientific">Pseudoalteromonas aurantia 208</name>
    <dbReference type="NCBI Taxonomy" id="1314867"/>
    <lineage>
        <taxon>Bacteria</taxon>
        <taxon>Pseudomonadati</taxon>
        <taxon>Pseudomonadota</taxon>
        <taxon>Gammaproteobacteria</taxon>
        <taxon>Alteromonadales</taxon>
        <taxon>Pseudoalteromonadaceae</taxon>
        <taxon>Pseudoalteromonas</taxon>
    </lineage>
</organism>
<keyword evidence="4" id="KW-1185">Reference proteome</keyword>